<dbReference type="InterPro" id="IPR013083">
    <property type="entry name" value="Znf_RING/FYVE/PHD"/>
</dbReference>
<dbReference type="Gene3D" id="3.30.40.10">
    <property type="entry name" value="Zinc/RING finger domain, C3HC4 (zinc finger)"/>
    <property type="match status" value="1"/>
</dbReference>
<evidence type="ECO:0000256" key="3">
    <source>
        <dbReference type="ARBA" id="ARBA00022833"/>
    </source>
</evidence>
<sequence length="294" mass="33983">MLCNECNDDIFDGDEIKCSTCITLLHFGCASLRETSFRKMSKNAKLNWICNKCKFSVLKDKTPTSVSATVLNSMDSCTLSNETFKSLIESVNYMSDKFDSFGKQLQEMITTIKFMKEENQILREQNNKLKNEVTHLDRRINVLEQKSIENFAEIVGVPETNNENCIKTVEAIAASVGVETTILKAYRIQSKFQNKPRKMIVEFQTNQTKRTLMENVRKTKLTGETVNANWNNDKIYINDCLTLFNRNLFYKAKVFAREKSFKFVWFKDLKLFIKKSESTKAIIIDNEDALSKLI</sequence>
<dbReference type="AlphaFoldDB" id="A0A2S2QWN5"/>
<dbReference type="Gene3D" id="3.30.70.1820">
    <property type="entry name" value="L1 transposable element, RRM domain"/>
    <property type="match status" value="1"/>
</dbReference>
<dbReference type="PANTHER" id="PTHR37445:SF3">
    <property type="entry name" value="ZINC FINGER PHD-TYPE DOMAIN-CONTAINING PROTEIN"/>
    <property type="match status" value="1"/>
</dbReference>
<dbReference type="SMART" id="SM00249">
    <property type="entry name" value="PHD"/>
    <property type="match status" value="1"/>
</dbReference>
<gene>
    <name evidence="6" type="ORF">g.179036</name>
</gene>
<organism evidence="6">
    <name type="scientific">Sipha flava</name>
    <name type="common">yellow sugarcane aphid</name>
    <dbReference type="NCBI Taxonomy" id="143950"/>
    <lineage>
        <taxon>Eukaryota</taxon>
        <taxon>Metazoa</taxon>
        <taxon>Ecdysozoa</taxon>
        <taxon>Arthropoda</taxon>
        <taxon>Hexapoda</taxon>
        <taxon>Insecta</taxon>
        <taxon>Pterygota</taxon>
        <taxon>Neoptera</taxon>
        <taxon>Paraneoptera</taxon>
        <taxon>Hemiptera</taxon>
        <taxon>Sternorrhyncha</taxon>
        <taxon>Aphidomorpha</taxon>
        <taxon>Aphidoidea</taxon>
        <taxon>Aphididae</taxon>
        <taxon>Sipha</taxon>
    </lineage>
</organism>
<reference evidence="6" key="1">
    <citation type="submission" date="2018-04" db="EMBL/GenBank/DDBJ databases">
        <title>Transcriptome assembly of Sipha flava.</title>
        <authorList>
            <person name="Scully E.D."/>
            <person name="Geib S.M."/>
            <person name="Palmer N.A."/>
            <person name="Koch K."/>
            <person name="Bradshaw J."/>
            <person name="Heng-Moss T."/>
            <person name="Sarath G."/>
        </authorList>
    </citation>
    <scope>NUCLEOTIDE SEQUENCE</scope>
</reference>
<dbReference type="Pfam" id="PF25298">
    <property type="entry name" value="Baculo_FP_2nd"/>
    <property type="match status" value="1"/>
</dbReference>
<name>A0A2S2QWN5_9HEMI</name>
<dbReference type="PANTHER" id="PTHR37445">
    <property type="entry name" value="PROTEIN CBG24663"/>
    <property type="match status" value="1"/>
</dbReference>
<dbReference type="EMBL" id="GGMS01012870">
    <property type="protein sequence ID" value="MBY82073.1"/>
    <property type="molecule type" value="Transcribed_RNA"/>
</dbReference>
<dbReference type="InterPro" id="IPR001965">
    <property type="entry name" value="Znf_PHD"/>
</dbReference>
<evidence type="ECO:0000256" key="4">
    <source>
        <dbReference type="SAM" id="Coils"/>
    </source>
</evidence>
<evidence type="ECO:0000259" key="5">
    <source>
        <dbReference type="SMART" id="SM00249"/>
    </source>
</evidence>
<keyword evidence="1" id="KW-0479">Metal-binding</keyword>
<evidence type="ECO:0000256" key="2">
    <source>
        <dbReference type="ARBA" id="ARBA00022771"/>
    </source>
</evidence>
<proteinExistence type="predicted"/>
<dbReference type="SUPFAM" id="SSF57903">
    <property type="entry name" value="FYVE/PHD zinc finger"/>
    <property type="match status" value="1"/>
</dbReference>
<evidence type="ECO:0000313" key="6">
    <source>
        <dbReference type="EMBL" id="MBY82073.1"/>
    </source>
</evidence>
<keyword evidence="2" id="KW-0863">Zinc-finger</keyword>
<dbReference type="OrthoDB" id="6609678at2759"/>
<keyword evidence="4" id="KW-0175">Coiled coil</keyword>
<accession>A0A2S2QWN5</accession>
<dbReference type="InterPro" id="IPR057251">
    <property type="entry name" value="FP_C"/>
</dbReference>
<feature type="coiled-coil region" evidence="4">
    <location>
        <begin position="105"/>
        <end position="146"/>
    </location>
</feature>
<dbReference type="GO" id="GO:0008270">
    <property type="term" value="F:zinc ion binding"/>
    <property type="evidence" value="ECO:0007669"/>
    <property type="project" value="UniProtKB-KW"/>
</dbReference>
<feature type="domain" description="Zinc finger PHD-type" evidence="5">
    <location>
        <begin position="2"/>
        <end position="54"/>
    </location>
</feature>
<evidence type="ECO:0000256" key="1">
    <source>
        <dbReference type="ARBA" id="ARBA00022723"/>
    </source>
</evidence>
<dbReference type="InterPro" id="IPR011011">
    <property type="entry name" value="Znf_FYVE_PHD"/>
</dbReference>
<protein>
    <recommendedName>
        <fullName evidence="5">Zinc finger PHD-type domain-containing protein</fullName>
    </recommendedName>
</protein>
<keyword evidence="3" id="KW-0862">Zinc</keyword>